<dbReference type="EMBL" id="PZQS01000006">
    <property type="protein sequence ID" value="PVD29050.1"/>
    <property type="molecule type" value="Genomic_DNA"/>
</dbReference>
<keyword evidence="5" id="KW-1185">Reference proteome</keyword>
<dbReference type="GO" id="GO:0016712">
    <property type="term" value="F:oxidoreductase activity, acting on paired donors, with incorporation or reduction of molecular oxygen, reduced flavin or flavoprotein as one donor, and incorporation of one atom of oxygen"/>
    <property type="evidence" value="ECO:0007669"/>
    <property type="project" value="TreeGrafter"/>
</dbReference>
<dbReference type="Proteomes" id="UP000245119">
    <property type="component" value="Linkage Group LG6"/>
</dbReference>
<protein>
    <submittedName>
        <fullName evidence="4">Uncharacterized protein</fullName>
    </submittedName>
</protein>
<dbReference type="PANTHER" id="PTHR24300:SF403">
    <property type="entry name" value="CYTOCHROME P450 306A1"/>
    <property type="match status" value="1"/>
</dbReference>
<organism evidence="4 5">
    <name type="scientific">Pomacea canaliculata</name>
    <name type="common">Golden apple snail</name>
    <dbReference type="NCBI Taxonomy" id="400727"/>
    <lineage>
        <taxon>Eukaryota</taxon>
        <taxon>Metazoa</taxon>
        <taxon>Spiralia</taxon>
        <taxon>Lophotrochozoa</taxon>
        <taxon>Mollusca</taxon>
        <taxon>Gastropoda</taxon>
        <taxon>Caenogastropoda</taxon>
        <taxon>Architaenioglossa</taxon>
        <taxon>Ampullarioidea</taxon>
        <taxon>Ampullariidae</taxon>
        <taxon>Pomacea</taxon>
    </lineage>
</organism>
<accession>A0A2T7P6K3</accession>
<dbReference type="GO" id="GO:0005737">
    <property type="term" value="C:cytoplasm"/>
    <property type="evidence" value="ECO:0007669"/>
    <property type="project" value="TreeGrafter"/>
</dbReference>
<name>A0A2T7P6K3_POMCA</name>
<dbReference type="InterPro" id="IPR001128">
    <property type="entry name" value="Cyt_P450"/>
</dbReference>
<evidence type="ECO:0000313" key="5">
    <source>
        <dbReference type="Proteomes" id="UP000245119"/>
    </source>
</evidence>
<sequence>MMGTLEIVSSWMLTSETRSQLLQQVTSPFKEPSMAAALLLVSAVVGSLLCWSTRSNRCLPPSPGRPLPFIGHLHVLRGSDPREIFAGMRKKYGDIFSFYAGSRLIVVLNGYSAIHEALVKKCDVFSARPKTFISQQMAQGHGIVNTSGEHWQEQRRFTERTLRSIGINCTSTMEAKVLEEVSALMDKLDKTCDHTADQTLNLLELFLASTSNVMMSIIYGHRFDLDDPTYCAAMTSLINCFKNFSNMQPLNFFPIVRYLPGDPCGYRACVDNMHTLESTLVYPELDKHQQVLHDAQPEDVVSAYMLEMERKRGAGIPTSMDSK</sequence>
<dbReference type="OrthoDB" id="2789670at2759"/>
<evidence type="ECO:0000256" key="3">
    <source>
        <dbReference type="ARBA" id="ARBA00023004"/>
    </source>
</evidence>
<dbReference type="AlphaFoldDB" id="A0A2T7P6K3"/>
<keyword evidence="2" id="KW-0479">Metal-binding</keyword>
<dbReference type="InterPro" id="IPR050182">
    <property type="entry name" value="Cytochrome_P450_fam2"/>
</dbReference>
<dbReference type="SUPFAM" id="SSF48264">
    <property type="entry name" value="Cytochrome P450"/>
    <property type="match status" value="1"/>
</dbReference>
<dbReference type="GO" id="GO:0020037">
    <property type="term" value="F:heme binding"/>
    <property type="evidence" value="ECO:0007669"/>
    <property type="project" value="InterPro"/>
</dbReference>
<dbReference type="GO" id="GO:0006805">
    <property type="term" value="P:xenobiotic metabolic process"/>
    <property type="evidence" value="ECO:0007669"/>
    <property type="project" value="TreeGrafter"/>
</dbReference>
<evidence type="ECO:0000313" key="4">
    <source>
        <dbReference type="EMBL" id="PVD29050.1"/>
    </source>
</evidence>
<dbReference type="Pfam" id="PF00067">
    <property type="entry name" value="p450"/>
    <property type="match status" value="1"/>
</dbReference>
<dbReference type="STRING" id="400727.A0A2T7P6K3"/>
<dbReference type="PRINTS" id="PR00463">
    <property type="entry name" value="EP450I"/>
</dbReference>
<keyword evidence="3" id="KW-0408">Iron</keyword>
<dbReference type="GO" id="GO:0008395">
    <property type="term" value="F:steroid hydroxylase activity"/>
    <property type="evidence" value="ECO:0007669"/>
    <property type="project" value="TreeGrafter"/>
</dbReference>
<dbReference type="InterPro" id="IPR002401">
    <property type="entry name" value="Cyt_P450_E_grp-I"/>
</dbReference>
<dbReference type="PANTHER" id="PTHR24300">
    <property type="entry name" value="CYTOCHROME P450 508A4-RELATED"/>
    <property type="match status" value="1"/>
</dbReference>
<comment type="similarity">
    <text evidence="1">Belongs to the cytochrome P450 family.</text>
</comment>
<proteinExistence type="inferred from homology"/>
<reference evidence="4 5" key="1">
    <citation type="submission" date="2018-04" db="EMBL/GenBank/DDBJ databases">
        <title>The genome of golden apple snail Pomacea canaliculata provides insight into stress tolerance and invasive adaptation.</title>
        <authorList>
            <person name="Liu C."/>
            <person name="Liu B."/>
            <person name="Ren Y."/>
            <person name="Zhang Y."/>
            <person name="Wang H."/>
            <person name="Li S."/>
            <person name="Jiang F."/>
            <person name="Yin L."/>
            <person name="Zhang G."/>
            <person name="Qian W."/>
            <person name="Fan W."/>
        </authorList>
    </citation>
    <scope>NUCLEOTIDE SEQUENCE [LARGE SCALE GENOMIC DNA]</scope>
    <source>
        <strain evidence="4">SZHN2017</strain>
        <tissue evidence="4">Muscle</tissue>
    </source>
</reference>
<evidence type="ECO:0000256" key="2">
    <source>
        <dbReference type="ARBA" id="ARBA00022723"/>
    </source>
</evidence>
<dbReference type="Gene3D" id="1.10.630.10">
    <property type="entry name" value="Cytochrome P450"/>
    <property type="match status" value="1"/>
</dbReference>
<comment type="caution">
    <text evidence="4">The sequence shown here is derived from an EMBL/GenBank/DDBJ whole genome shotgun (WGS) entry which is preliminary data.</text>
</comment>
<evidence type="ECO:0000256" key="1">
    <source>
        <dbReference type="ARBA" id="ARBA00010617"/>
    </source>
</evidence>
<dbReference type="GO" id="GO:0005506">
    <property type="term" value="F:iron ion binding"/>
    <property type="evidence" value="ECO:0007669"/>
    <property type="project" value="InterPro"/>
</dbReference>
<dbReference type="InterPro" id="IPR036396">
    <property type="entry name" value="Cyt_P450_sf"/>
</dbReference>
<gene>
    <name evidence="4" type="ORF">C0Q70_11647</name>
</gene>
<dbReference type="GO" id="GO:0006082">
    <property type="term" value="P:organic acid metabolic process"/>
    <property type="evidence" value="ECO:0007669"/>
    <property type="project" value="TreeGrafter"/>
</dbReference>